<feature type="domain" description="Glucosamine/galactosamine-6-phosphate isomerase" evidence="8">
    <location>
        <begin position="19"/>
        <end position="231"/>
    </location>
</feature>
<evidence type="ECO:0000313" key="10">
    <source>
        <dbReference type="Proteomes" id="UP000010820"/>
    </source>
</evidence>
<comment type="catalytic activity">
    <reaction evidence="1 7">
        <text>6-phospho-D-glucono-1,5-lactone + H2O = 6-phospho-D-gluconate + H(+)</text>
        <dbReference type="Rhea" id="RHEA:12556"/>
        <dbReference type="ChEBI" id="CHEBI:15377"/>
        <dbReference type="ChEBI" id="CHEBI:15378"/>
        <dbReference type="ChEBI" id="CHEBI:57955"/>
        <dbReference type="ChEBI" id="CHEBI:58759"/>
        <dbReference type="EC" id="3.1.1.31"/>
    </reaction>
</comment>
<name>L0GKN5_STUST</name>
<dbReference type="Pfam" id="PF01182">
    <property type="entry name" value="Glucosamine_iso"/>
    <property type="match status" value="1"/>
</dbReference>
<evidence type="ECO:0000256" key="2">
    <source>
        <dbReference type="ARBA" id="ARBA00002681"/>
    </source>
</evidence>
<dbReference type="eggNOG" id="COG0363">
    <property type="taxonomic scope" value="Bacteria"/>
</dbReference>
<dbReference type="NCBIfam" id="TIGR01198">
    <property type="entry name" value="pgl"/>
    <property type="match status" value="1"/>
</dbReference>
<comment type="pathway">
    <text evidence="3 7">Carbohydrate degradation; pentose phosphate pathway; D-ribulose 5-phosphate from D-glucose 6-phosphate (oxidative stage): step 2/3.</text>
</comment>
<dbReference type="RefSeq" id="WP_015276827.1">
    <property type="nucleotide sequence ID" value="NC_019936.1"/>
</dbReference>
<dbReference type="PATRIC" id="fig|644801.3.peg.1950"/>
<organism evidence="9 10">
    <name type="scientific">Stutzerimonas stutzeri RCH2</name>
    <dbReference type="NCBI Taxonomy" id="644801"/>
    <lineage>
        <taxon>Bacteria</taxon>
        <taxon>Pseudomonadati</taxon>
        <taxon>Pseudomonadota</taxon>
        <taxon>Gammaproteobacteria</taxon>
        <taxon>Pseudomonadales</taxon>
        <taxon>Pseudomonadaceae</taxon>
        <taxon>Stutzerimonas</taxon>
    </lineage>
</organism>
<dbReference type="PANTHER" id="PTHR11054">
    <property type="entry name" value="6-PHOSPHOGLUCONOLACTONASE"/>
    <property type="match status" value="1"/>
</dbReference>
<reference evidence="9 10" key="1">
    <citation type="submission" date="2011-10" db="EMBL/GenBank/DDBJ databases">
        <title>Complete sequence of chromosome of Pseudomonas stutzeri RCH2.</title>
        <authorList>
            <consortium name="US DOE Joint Genome Institute"/>
            <person name="Lucas S."/>
            <person name="Han J."/>
            <person name="Lapidus A."/>
            <person name="Cheng J.-F."/>
            <person name="Goodwin L."/>
            <person name="Pitluck S."/>
            <person name="Peters L."/>
            <person name="Ovchinnikova G."/>
            <person name="Zeytun A."/>
            <person name="Lu M."/>
            <person name="Detter J.C."/>
            <person name="Han C."/>
            <person name="Tapia R."/>
            <person name="Land M."/>
            <person name="Hauser L."/>
            <person name="Kyrpides N."/>
            <person name="Ivanova N."/>
            <person name="Pagani I."/>
            <person name="Chakraborty R."/>
            <person name="Arkin A."/>
            <person name="Dehal P."/>
            <person name="Wall J."/>
            <person name="Hazen T."/>
            <person name="Woyke T."/>
        </authorList>
    </citation>
    <scope>NUCLEOTIDE SEQUENCE [LARGE SCALE GENOMIC DNA]</scope>
    <source>
        <strain evidence="9 10">RCH2</strain>
    </source>
</reference>
<dbReference type="GO" id="GO:0017057">
    <property type="term" value="F:6-phosphogluconolactonase activity"/>
    <property type="evidence" value="ECO:0007669"/>
    <property type="project" value="UniProtKB-UniRule"/>
</dbReference>
<proteinExistence type="inferred from homology"/>
<dbReference type="SUPFAM" id="SSF100950">
    <property type="entry name" value="NagB/RpiA/CoA transferase-like"/>
    <property type="match status" value="1"/>
</dbReference>
<gene>
    <name evidence="7" type="primary">pgl</name>
    <name evidence="9" type="ORF">Psest_1997</name>
</gene>
<dbReference type="STRING" id="644801.Psest_1997"/>
<evidence type="ECO:0000259" key="8">
    <source>
        <dbReference type="Pfam" id="PF01182"/>
    </source>
</evidence>
<keyword evidence="7 9" id="KW-0378">Hydrolase</keyword>
<comment type="function">
    <text evidence="2 7">Hydrolysis of 6-phosphogluconolactone to 6-phosphogluconate.</text>
</comment>
<evidence type="ECO:0000256" key="7">
    <source>
        <dbReference type="RuleBase" id="RU365095"/>
    </source>
</evidence>
<accession>L0GKN5</accession>
<evidence type="ECO:0000313" key="9">
    <source>
        <dbReference type="EMBL" id="AGA86536.1"/>
    </source>
</evidence>
<evidence type="ECO:0000256" key="5">
    <source>
        <dbReference type="ARBA" id="ARBA00013198"/>
    </source>
</evidence>
<dbReference type="GO" id="GO:0006098">
    <property type="term" value="P:pentose-phosphate shunt"/>
    <property type="evidence" value="ECO:0007669"/>
    <property type="project" value="UniProtKB-UniPathway"/>
</dbReference>
<evidence type="ECO:0000256" key="1">
    <source>
        <dbReference type="ARBA" id="ARBA00000832"/>
    </source>
</evidence>
<dbReference type="AlphaFoldDB" id="L0GKN5"/>
<dbReference type="Gene3D" id="3.40.50.1360">
    <property type="match status" value="1"/>
</dbReference>
<sequence>MAISELDLPIGVIAHSSADPQRQAELMADCVAGALAYAVQTHGVASLVVSGGRSPITFFEALSKRELNWAKVQISLADERWIPTGEPASNEGLVRRHLLQNAAREARLIGLYQPADSLAQAASLAELALEQLQQPIDVLVLGMGDDGHTASLFPGNPNLAHALRPDCPERCLPMQAPAEPAARLTMTYPLLSCARMQCLAIQGADKLETLRAALHADPLQMPIRAFLYSPLEIYWCP</sequence>
<dbReference type="CDD" id="cd01400">
    <property type="entry name" value="6PGL"/>
    <property type="match status" value="1"/>
</dbReference>
<dbReference type="KEGG" id="psh:Psest_1997"/>
<comment type="similarity">
    <text evidence="4 7">Belongs to the glucosamine/galactosamine-6-phosphate isomerase family. 6-phosphogluconolactonase subfamily.</text>
</comment>
<dbReference type="HOGENOM" id="CLU_053947_2_1_6"/>
<evidence type="ECO:0000256" key="3">
    <source>
        <dbReference type="ARBA" id="ARBA00004961"/>
    </source>
</evidence>
<dbReference type="UniPathway" id="UPA00115">
    <property type="reaction ID" value="UER00409"/>
</dbReference>
<dbReference type="PANTHER" id="PTHR11054:SF0">
    <property type="entry name" value="6-PHOSPHOGLUCONOLACTONASE"/>
    <property type="match status" value="1"/>
</dbReference>
<dbReference type="GO" id="GO:0005975">
    <property type="term" value="P:carbohydrate metabolic process"/>
    <property type="evidence" value="ECO:0007669"/>
    <property type="project" value="UniProtKB-UniRule"/>
</dbReference>
<evidence type="ECO:0000256" key="6">
    <source>
        <dbReference type="ARBA" id="ARBA00020337"/>
    </source>
</evidence>
<protein>
    <recommendedName>
        <fullName evidence="6 7">6-phosphogluconolactonase</fullName>
        <shortName evidence="7">6PGL</shortName>
        <ecNumber evidence="5 7">3.1.1.31</ecNumber>
    </recommendedName>
</protein>
<dbReference type="EMBL" id="CP003071">
    <property type="protein sequence ID" value="AGA86536.1"/>
    <property type="molecule type" value="Genomic_DNA"/>
</dbReference>
<dbReference type="InterPro" id="IPR039104">
    <property type="entry name" value="6PGL"/>
</dbReference>
<dbReference type="Proteomes" id="UP000010820">
    <property type="component" value="Chromosome"/>
</dbReference>
<dbReference type="EC" id="3.1.1.31" evidence="5 7"/>
<dbReference type="InterPro" id="IPR037171">
    <property type="entry name" value="NagB/RpiA_transferase-like"/>
</dbReference>
<evidence type="ECO:0000256" key="4">
    <source>
        <dbReference type="ARBA" id="ARBA00010662"/>
    </source>
</evidence>
<dbReference type="InterPro" id="IPR006148">
    <property type="entry name" value="Glc/Gal-6P_isomerase"/>
</dbReference>
<dbReference type="InterPro" id="IPR005900">
    <property type="entry name" value="6-phosphogluconolactonase_DevB"/>
</dbReference>